<dbReference type="SMART" id="SM00382">
    <property type="entry name" value="AAA"/>
    <property type="match status" value="1"/>
</dbReference>
<dbReference type="PANTHER" id="PTHR42711">
    <property type="entry name" value="ABC TRANSPORTER ATP-BINDING PROTEIN"/>
    <property type="match status" value="1"/>
</dbReference>
<name>X0RZ27_9ZZZZ</name>
<evidence type="ECO:0000313" key="5">
    <source>
        <dbReference type="EMBL" id="GAF74028.1"/>
    </source>
</evidence>
<reference evidence="5" key="1">
    <citation type="journal article" date="2014" name="Front. Microbiol.">
        <title>High frequency of phylogenetically diverse reductive dehalogenase-homologous genes in deep subseafloor sedimentary metagenomes.</title>
        <authorList>
            <person name="Kawai M."/>
            <person name="Futagami T."/>
            <person name="Toyoda A."/>
            <person name="Takaki Y."/>
            <person name="Nishi S."/>
            <person name="Hori S."/>
            <person name="Arai W."/>
            <person name="Tsubouchi T."/>
            <person name="Morono Y."/>
            <person name="Uchiyama I."/>
            <person name="Ito T."/>
            <person name="Fujiyama A."/>
            <person name="Inagaki F."/>
            <person name="Takami H."/>
        </authorList>
    </citation>
    <scope>NUCLEOTIDE SEQUENCE</scope>
    <source>
        <strain evidence="5">Expedition CK06-06</strain>
    </source>
</reference>
<dbReference type="Gene3D" id="3.40.50.300">
    <property type="entry name" value="P-loop containing nucleotide triphosphate hydrolases"/>
    <property type="match status" value="1"/>
</dbReference>
<keyword evidence="1" id="KW-0813">Transport</keyword>
<dbReference type="Pfam" id="PF13732">
    <property type="entry name" value="DrrA1-3_C"/>
    <property type="match status" value="1"/>
</dbReference>
<dbReference type="InterPro" id="IPR025302">
    <property type="entry name" value="DrrA1/2-like_C"/>
</dbReference>
<organism evidence="5">
    <name type="scientific">marine sediment metagenome</name>
    <dbReference type="NCBI Taxonomy" id="412755"/>
    <lineage>
        <taxon>unclassified sequences</taxon>
        <taxon>metagenomes</taxon>
        <taxon>ecological metagenomes</taxon>
    </lineage>
</organism>
<keyword evidence="3" id="KW-0067">ATP-binding</keyword>
<dbReference type="AlphaFoldDB" id="X0RZ27"/>
<sequence length="292" mass="33358">MRKILEAQYLCKTFNGKAVLKEISFQVEEGEVFGLLGPNGAGKTTMIRIILDILKPDSGVVHLFERQIDEKTKELIGYLPEERGLYPKITVFRCLKYFAELKGLKDPKNRIDFWLEKIGLLGHKNRKVGELSKGMQQEIQFVVSILHDPDFIILDEPFVGLDPINTKVIKDILLELKSKGKTVVLSTHQMDQVEKMCDRILMINKGKSVLYGDLENIKAKYDRSIKVEFKGELKRIKGVKKMSNYGKYAELTLSEEIDPQAVLKALTTQVEIRKFEISAPSLNEIFIDVAQR</sequence>
<dbReference type="GO" id="GO:0016887">
    <property type="term" value="F:ATP hydrolysis activity"/>
    <property type="evidence" value="ECO:0007669"/>
    <property type="project" value="InterPro"/>
</dbReference>
<dbReference type="Pfam" id="PF00005">
    <property type="entry name" value="ABC_tran"/>
    <property type="match status" value="1"/>
</dbReference>
<protein>
    <recommendedName>
        <fullName evidence="4">ABC transporter domain-containing protein</fullName>
    </recommendedName>
</protein>
<dbReference type="InterPro" id="IPR003593">
    <property type="entry name" value="AAA+_ATPase"/>
</dbReference>
<accession>X0RZ27</accession>
<evidence type="ECO:0000259" key="4">
    <source>
        <dbReference type="PROSITE" id="PS50893"/>
    </source>
</evidence>
<dbReference type="EMBL" id="BARS01008103">
    <property type="protein sequence ID" value="GAF74028.1"/>
    <property type="molecule type" value="Genomic_DNA"/>
</dbReference>
<dbReference type="SUPFAM" id="SSF52540">
    <property type="entry name" value="P-loop containing nucleoside triphosphate hydrolases"/>
    <property type="match status" value="1"/>
</dbReference>
<gene>
    <name evidence="5" type="ORF">S01H1_15528</name>
</gene>
<keyword evidence="2" id="KW-0547">Nucleotide-binding</keyword>
<dbReference type="PANTHER" id="PTHR42711:SF13">
    <property type="entry name" value="ABC TRANSPORTER, ATP-BINDING PROTEIN"/>
    <property type="match status" value="1"/>
</dbReference>
<evidence type="ECO:0000256" key="2">
    <source>
        <dbReference type="ARBA" id="ARBA00022741"/>
    </source>
</evidence>
<evidence type="ECO:0000256" key="3">
    <source>
        <dbReference type="ARBA" id="ARBA00022840"/>
    </source>
</evidence>
<dbReference type="InterPro" id="IPR003439">
    <property type="entry name" value="ABC_transporter-like_ATP-bd"/>
</dbReference>
<dbReference type="InterPro" id="IPR027417">
    <property type="entry name" value="P-loop_NTPase"/>
</dbReference>
<dbReference type="InterPro" id="IPR050763">
    <property type="entry name" value="ABC_transporter_ATP-binding"/>
</dbReference>
<evidence type="ECO:0000256" key="1">
    <source>
        <dbReference type="ARBA" id="ARBA00022448"/>
    </source>
</evidence>
<feature type="domain" description="ABC transporter" evidence="4">
    <location>
        <begin position="5"/>
        <end position="230"/>
    </location>
</feature>
<comment type="caution">
    <text evidence="5">The sequence shown here is derived from an EMBL/GenBank/DDBJ whole genome shotgun (WGS) entry which is preliminary data.</text>
</comment>
<dbReference type="PROSITE" id="PS50893">
    <property type="entry name" value="ABC_TRANSPORTER_2"/>
    <property type="match status" value="1"/>
</dbReference>
<proteinExistence type="predicted"/>
<dbReference type="GO" id="GO:0005524">
    <property type="term" value="F:ATP binding"/>
    <property type="evidence" value="ECO:0007669"/>
    <property type="project" value="UniProtKB-KW"/>
</dbReference>